<accession>A0A2I1L6P5</accession>
<reference evidence="2 3" key="1">
    <citation type="submission" date="2018-04" db="EMBL/GenBank/DDBJ databases">
        <title>Aerococcus urinae genomes.</title>
        <authorList>
            <person name="Hilt E."/>
            <person name="Gilbert N.M."/>
            <person name="Thomas-White K."/>
            <person name="Putonti C."/>
            <person name="Lewis A.L."/>
            <person name="Visck K.L."/>
            <person name="Wolfe A.J."/>
        </authorList>
    </citation>
    <scope>NUCLEOTIDE SEQUENCE [LARGE SCALE GENOMIC DNA]</scope>
    <source>
        <strain evidence="2 3">UMB7480</strain>
    </source>
</reference>
<dbReference type="PANTHER" id="PTHR47099">
    <property type="entry name" value="METHYLCOBAMIDE:COM METHYLTRANSFERASE MTBA"/>
    <property type="match status" value="1"/>
</dbReference>
<organism evidence="2 3">
    <name type="scientific">Aerococcus urinae</name>
    <dbReference type="NCBI Taxonomy" id="1376"/>
    <lineage>
        <taxon>Bacteria</taxon>
        <taxon>Bacillati</taxon>
        <taxon>Bacillota</taxon>
        <taxon>Bacilli</taxon>
        <taxon>Lactobacillales</taxon>
        <taxon>Aerococcaceae</taxon>
        <taxon>Aerococcus</taxon>
    </lineage>
</organism>
<evidence type="ECO:0000313" key="3">
    <source>
        <dbReference type="Proteomes" id="UP000251923"/>
    </source>
</evidence>
<dbReference type="InterPro" id="IPR000257">
    <property type="entry name" value="Uroporphyrinogen_deCOase"/>
</dbReference>
<comment type="caution">
    <text evidence="2">The sequence shown here is derived from an EMBL/GenBank/DDBJ whole genome shotgun (WGS) entry which is preliminary data.</text>
</comment>
<dbReference type="InterPro" id="IPR038071">
    <property type="entry name" value="UROD/MetE-like_sf"/>
</dbReference>
<protein>
    <submittedName>
        <fullName evidence="2">Uroporphyrinogen decarboxylase</fullName>
    </submittedName>
</protein>
<dbReference type="Gene3D" id="3.20.20.210">
    <property type="match status" value="1"/>
</dbReference>
<dbReference type="Pfam" id="PF01208">
    <property type="entry name" value="URO-D"/>
    <property type="match status" value="1"/>
</dbReference>
<evidence type="ECO:0000259" key="1">
    <source>
        <dbReference type="Pfam" id="PF01208"/>
    </source>
</evidence>
<dbReference type="GO" id="GO:0006779">
    <property type="term" value="P:porphyrin-containing compound biosynthetic process"/>
    <property type="evidence" value="ECO:0007669"/>
    <property type="project" value="InterPro"/>
</dbReference>
<name>A0A2I1L6P5_9LACT</name>
<gene>
    <name evidence="2" type="ORF">DBT54_00230</name>
</gene>
<dbReference type="GO" id="GO:0004853">
    <property type="term" value="F:uroporphyrinogen decarboxylase activity"/>
    <property type="evidence" value="ECO:0007669"/>
    <property type="project" value="InterPro"/>
</dbReference>
<sequence>MIMEKTKMSKIERIKRIINKETTDYVPFSFKSHLPQVDHDPAAFAQALEEKVQQYDLDYVGLSSNGMFTVEDYVDEVDHSPVFKGGVSKVVKTPYQEPLDLKKLPSDLDINTASYQRELKSLTYLLDRIGDQVPVTVTSFSPLTILDKLTQGQAVKFIRSGEDELIHKTLENLTNVQIQYVQAALDLGASGIYLASQFISYDRVTAEEYLEFGKPYDLKILEAAKAGWFNSFHAHGTNIIFDLVKDYPIQVFNWHAFEALPTVEEVFQYTDFVLNCGVDRFSFNAFNRNVIRDQTYQIYKATQGQRLLLSPSCGTNSFFDPELIDYIKQVKEETDRVFNLRTKA</sequence>
<proteinExistence type="predicted"/>
<dbReference type="SUPFAM" id="SSF51726">
    <property type="entry name" value="UROD/MetE-like"/>
    <property type="match status" value="1"/>
</dbReference>
<dbReference type="EMBL" id="QMHM01000001">
    <property type="protein sequence ID" value="RAV81335.1"/>
    <property type="molecule type" value="Genomic_DNA"/>
</dbReference>
<dbReference type="Proteomes" id="UP000251923">
    <property type="component" value="Unassembled WGS sequence"/>
</dbReference>
<dbReference type="PANTHER" id="PTHR47099:SF1">
    <property type="entry name" value="METHYLCOBAMIDE:COM METHYLTRANSFERASE MTBA"/>
    <property type="match status" value="1"/>
</dbReference>
<evidence type="ECO:0000313" key="2">
    <source>
        <dbReference type="EMBL" id="RAV81335.1"/>
    </source>
</evidence>
<feature type="domain" description="Uroporphyrinogen decarboxylase (URO-D)" evidence="1">
    <location>
        <begin position="23"/>
        <end position="325"/>
    </location>
</feature>
<dbReference type="InterPro" id="IPR052024">
    <property type="entry name" value="Methanogen_methyltrans"/>
</dbReference>
<dbReference type="AlphaFoldDB" id="A0A2I1L6P5"/>